<comment type="caution">
    <text evidence="1">The sequence shown here is derived from an EMBL/GenBank/DDBJ whole genome shotgun (WGS) entry which is preliminary data.</text>
</comment>
<gene>
    <name evidence="1" type="ORF">G4I73_004052</name>
</gene>
<evidence type="ECO:0000313" key="1">
    <source>
        <dbReference type="EMBL" id="HAE6165194.1"/>
    </source>
</evidence>
<dbReference type="AlphaFoldDB" id="A0A734BKY2"/>
<dbReference type="EMBL" id="DAASMU010000104">
    <property type="protein sequence ID" value="HAE6165194.1"/>
    <property type="molecule type" value="Genomic_DNA"/>
</dbReference>
<accession>A0A734BKY2</accession>
<feature type="non-terminal residue" evidence="1">
    <location>
        <position position="1"/>
    </location>
</feature>
<reference evidence="1" key="1">
    <citation type="journal article" date="2018" name="Genome Biol.">
        <title>SKESA: strategic k-mer extension for scrupulous assemblies.</title>
        <authorList>
            <person name="Souvorov A."/>
            <person name="Agarwala R."/>
            <person name="Lipman D.J."/>
        </authorList>
    </citation>
    <scope>NUCLEOTIDE SEQUENCE</scope>
    <source>
        <strain evidence="1">11-3213</strain>
    </source>
</reference>
<sequence>TAFYDWLYLSALNQNKNLALHLLNFDGFTDIEFNPAKSINCQARAAALFVSLVRRNMLDDVLSSKDGFLSKLASHYGVENYSIQHTLI</sequence>
<name>A0A734BKY2_SALTH</name>
<dbReference type="InterPro" id="IPR053913">
    <property type="entry name" value="NADAR-DarT1"/>
</dbReference>
<dbReference type="Pfam" id="PF22397">
    <property type="entry name" value="NADAR-DarT1"/>
    <property type="match status" value="1"/>
</dbReference>
<organism evidence="1">
    <name type="scientific">Salmonella thompson</name>
    <dbReference type="NCBI Taxonomy" id="600"/>
    <lineage>
        <taxon>Bacteria</taxon>
        <taxon>Pseudomonadati</taxon>
        <taxon>Pseudomonadota</taxon>
        <taxon>Gammaproteobacteria</taxon>
        <taxon>Enterobacterales</taxon>
        <taxon>Enterobacteriaceae</taxon>
        <taxon>Salmonella</taxon>
    </lineage>
</organism>
<proteinExistence type="predicted"/>
<reference evidence="1" key="2">
    <citation type="submission" date="2018-07" db="EMBL/GenBank/DDBJ databases">
        <authorList>
            <consortium name="NCBI Pathogen Detection Project"/>
        </authorList>
    </citation>
    <scope>NUCLEOTIDE SEQUENCE</scope>
    <source>
        <strain evidence="1">11-3213</strain>
    </source>
</reference>
<protein>
    <submittedName>
        <fullName evidence="1">Uncharacterized protein</fullName>
    </submittedName>
</protein>